<accession>A0A9W7X139</accession>
<comment type="caution">
    <text evidence="1">The sequence shown here is derived from an EMBL/GenBank/DDBJ whole genome shotgun (WGS) entry which is preliminary data.</text>
</comment>
<sequence length="167" mass="17537">MEIKYVRPIQKEWDKEIKEGGVEPKGGKIGSVFLGGVDVELGPAFHLTSSLTVSPPTTCHDLGPAAGCAPRTLQVSGDSKGRAVVVAKKGKISEDATVDVCKTSLLAFDARSGEHGVPRLSTPEAPVCLRARCAVRPEDGAEDAFPIMLCESASFLDSLAIAFVAET</sequence>
<dbReference type="EMBL" id="JAFHDT010000003">
    <property type="protein sequence ID" value="KAI7812197.1"/>
    <property type="molecule type" value="Genomic_DNA"/>
</dbReference>
<protein>
    <submittedName>
        <fullName evidence="1">Uncharacterized protein</fullName>
    </submittedName>
</protein>
<keyword evidence="2" id="KW-1185">Reference proteome</keyword>
<dbReference type="Proteomes" id="UP001059041">
    <property type="component" value="Linkage Group LG3"/>
</dbReference>
<evidence type="ECO:0000313" key="1">
    <source>
        <dbReference type="EMBL" id="KAI7812197.1"/>
    </source>
</evidence>
<evidence type="ECO:0000313" key="2">
    <source>
        <dbReference type="Proteomes" id="UP001059041"/>
    </source>
</evidence>
<dbReference type="AlphaFoldDB" id="A0A9W7X139"/>
<proteinExistence type="predicted"/>
<reference evidence="1" key="1">
    <citation type="submission" date="2021-02" db="EMBL/GenBank/DDBJ databases">
        <title>Comparative genomics reveals that relaxation of natural selection precedes convergent phenotypic evolution of cavefish.</title>
        <authorList>
            <person name="Peng Z."/>
        </authorList>
    </citation>
    <scope>NUCLEOTIDE SEQUENCE</scope>
    <source>
        <tissue evidence="1">Muscle</tissue>
    </source>
</reference>
<organism evidence="1 2">
    <name type="scientific">Triplophysa rosa</name>
    <name type="common">Cave loach</name>
    <dbReference type="NCBI Taxonomy" id="992332"/>
    <lineage>
        <taxon>Eukaryota</taxon>
        <taxon>Metazoa</taxon>
        <taxon>Chordata</taxon>
        <taxon>Craniata</taxon>
        <taxon>Vertebrata</taxon>
        <taxon>Euteleostomi</taxon>
        <taxon>Actinopterygii</taxon>
        <taxon>Neopterygii</taxon>
        <taxon>Teleostei</taxon>
        <taxon>Ostariophysi</taxon>
        <taxon>Cypriniformes</taxon>
        <taxon>Nemacheilidae</taxon>
        <taxon>Triplophysa</taxon>
    </lineage>
</organism>
<gene>
    <name evidence="1" type="ORF">IRJ41_022475</name>
</gene>
<name>A0A9W7X139_TRIRA</name>